<comment type="subcellular location">
    <subcellularLocation>
        <location evidence="1">Membrane</location>
        <topology evidence="1">Multi-pass membrane protein</topology>
    </subcellularLocation>
</comment>
<feature type="transmembrane region" description="Helical" evidence="7">
    <location>
        <begin position="445"/>
        <end position="470"/>
    </location>
</feature>
<protein>
    <submittedName>
        <fullName evidence="8">Peptide transporter PTR2A</fullName>
    </submittedName>
</protein>
<keyword evidence="5 7" id="KW-1133">Transmembrane helix</keyword>
<reference evidence="9" key="1">
    <citation type="journal article" date="2017" name="Nat. Ecol. Evol.">
        <title>Genome expansion and lineage-specific genetic innovations in the forest pathogenic fungi Armillaria.</title>
        <authorList>
            <person name="Sipos G."/>
            <person name="Prasanna A.N."/>
            <person name="Walter M.C."/>
            <person name="O'Connor E."/>
            <person name="Balint B."/>
            <person name="Krizsan K."/>
            <person name="Kiss B."/>
            <person name="Hess J."/>
            <person name="Varga T."/>
            <person name="Slot J."/>
            <person name="Riley R."/>
            <person name="Boka B."/>
            <person name="Rigling D."/>
            <person name="Barry K."/>
            <person name="Lee J."/>
            <person name="Mihaltcheva S."/>
            <person name="LaButti K."/>
            <person name="Lipzen A."/>
            <person name="Waldron R."/>
            <person name="Moloney N.M."/>
            <person name="Sperisen C."/>
            <person name="Kredics L."/>
            <person name="Vagvoelgyi C."/>
            <person name="Patrignani A."/>
            <person name="Fitzpatrick D."/>
            <person name="Nagy I."/>
            <person name="Doyle S."/>
            <person name="Anderson J.B."/>
            <person name="Grigoriev I.V."/>
            <person name="Gueldener U."/>
            <person name="Muensterkoetter M."/>
            <person name="Nagy L.G."/>
        </authorList>
    </citation>
    <scope>NUCLEOTIDE SEQUENCE [LARGE SCALE GENOMIC DNA]</scope>
    <source>
        <strain evidence="9">28-4</strain>
    </source>
</reference>
<keyword evidence="6 7" id="KW-0472">Membrane</keyword>
<keyword evidence="3" id="KW-0813">Transport</keyword>
<dbReference type="GO" id="GO:0005886">
    <property type="term" value="C:plasma membrane"/>
    <property type="evidence" value="ECO:0007669"/>
    <property type="project" value="UniProtKB-ARBA"/>
</dbReference>
<dbReference type="Proteomes" id="UP000218334">
    <property type="component" value="Unassembled WGS sequence"/>
</dbReference>
<feature type="transmembrane region" description="Helical" evidence="7">
    <location>
        <begin position="490"/>
        <end position="514"/>
    </location>
</feature>
<dbReference type="InterPro" id="IPR018456">
    <property type="entry name" value="PTR2_symporter_CS"/>
</dbReference>
<evidence type="ECO:0000256" key="3">
    <source>
        <dbReference type="ARBA" id="ARBA00022448"/>
    </source>
</evidence>
<evidence type="ECO:0000256" key="7">
    <source>
        <dbReference type="SAM" id="Phobius"/>
    </source>
</evidence>
<dbReference type="PROSITE" id="PS01022">
    <property type="entry name" value="PTR2_1"/>
    <property type="match status" value="1"/>
</dbReference>
<evidence type="ECO:0000256" key="4">
    <source>
        <dbReference type="ARBA" id="ARBA00022692"/>
    </source>
</evidence>
<evidence type="ECO:0000256" key="2">
    <source>
        <dbReference type="ARBA" id="ARBA00005982"/>
    </source>
</evidence>
<dbReference type="Gene3D" id="1.20.1250.20">
    <property type="entry name" value="MFS general substrate transporter like domains"/>
    <property type="match status" value="1"/>
</dbReference>
<dbReference type="Pfam" id="PF00854">
    <property type="entry name" value="PTR2"/>
    <property type="match status" value="1"/>
</dbReference>
<dbReference type="GO" id="GO:0071916">
    <property type="term" value="F:dipeptide transmembrane transporter activity"/>
    <property type="evidence" value="ECO:0007669"/>
    <property type="project" value="UniProtKB-ARBA"/>
</dbReference>
<name>A0A2H3BKS2_9AGAR</name>
<dbReference type="AlphaFoldDB" id="A0A2H3BKS2"/>
<dbReference type="PANTHER" id="PTHR11654">
    <property type="entry name" value="OLIGOPEPTIDE TRANSPORTER-RELATED"/>
    <property type="match status" value="1"/>
</dbReference>
<proteinExistence type="inferred from homology"/>
<feature type="transmembrane region" description="Helical" evidence="7">
    <location>
        <begin position="192"/>
        <end position="210"/>
    </location>
</feature>
<evidence type="ECO:0000313" key="8">
    <source>
        <dbReference type="EMBL" id="PBK71475.1"/>
    </source>
</evidence>
<comment type="similarity">
    <text evidence="2">Belongs to the major facilitator superfamily. Proton-dependent oligopeptide transporter (POT/PTR) (TC 2.A.17) family.</text>
</comment>
<dbReference type="EMBL" id="KZ293424">
    <property type="protein sequence ID" value="PBK71475.1"/>
    <property type="molecule type" value="Genomic_DNA"/>
</dbReference>
<feature type="transmembrane region" description="Helical" evidence="7">
    <location>
        <begin position="266"/>
        <end position="292"/>
    </location>
</feature>
<dbReference type="InterPro" id="IPR000109">
    <property type="entry name" value="POT_fam"/>
</dbReference>
<gene>
    <name evidence="8" type="ORF">ARMSODRAFT_973883</name>
</gene>
<feature type="transmembrane region" description="Helical" evidence="7">
    <location>
        <begin position="163"/>
        <end position="186"/>
    </location>
</feature>
<feature type="transmembrane region" description="Helical" evidence="7">
    <location>
        <begin position="555"/>
        <end position="576"/>
    </location>
</feature>
<dbReference type="InterPro" id="IPR036259">
    <property type="entry name" value="MFS_trans_sf"/>
</dbReference>
<accession>A0A2H3BKS2</accession>
<dbReference type="FunFam" id="1.20.1250.20:FF:000085">
    <property type="entry name" value="MFS peptide transporter Ptr2"/>
    <property type="match status" value="1"/>
</dbReference>
<sequence>MASLEPNTSIVATGAESARVDYDKKVHADEVSLTEKGASLETELDGIHDGLEFPTEEEIETLRRVSDAIPWTAYLIAIVEMAERFSTGSVLSALTSGQTNFIQQPLPEGSHTGAAGAGGVSGALGRGQRVAFSLTTFYQFWCYVTPLLGAYIADSYWGRYKTICVAVAVALFGHVILIISAVPGVIEHSSGAMAAFIIGMIIMGLGRAAFCPVQISMLTVTAGTGLFKANISPLIAEQYKRTKLFVITTNKGERVVVDPSFTVSRVYLYVGFYLAYTLPTIVFLLCPIVLWYGRNRYTHSPPTGSVLATSLRILRLALRGKFSLNPVTTWKSLNAPDFWDGAKPSNQKGTLPKWMVFDDQWVDEVARGFKACGVFLWYPLYWLCYNQLNNNLTSQAAVMTRHGVPNDILSNLNPLSLIIFIPIFDFVIYPTLARLNIRFTALKRITLGFFFASSAMVWAAAVIVVQHYIYQTNPCDYYAATCDEPSTLNVWIQSGSYVLIGISEIFASITGLEYAFTKAPKNMRSLVMSVFLFTSALASALGQAFTPLAEDPLLVWNYGTVGVIAGVSGVIVWLSVRSLDAKEDELNNLAEGHMGEKL</sequence>
<organism evidence="8 9">
    <name type="scientific">Armillaria solidipes</name>
    <dbReference type="NCBI Taxonomy" id="1076256"/>
    <lineage>
        <taxon>Eukaryota</taxon>
        <taxon>Fungi</taxon>
        <taxon>Dikarya</taxon>
        <taxon>Basidiomycota</taxon>
        <taxon>Agaricomycotina</taxon>
        <taxon>Agaricomycetes</taxon>
        <taxon>Agaricomycetidae</taxon>
        <taxon>Agaricales</taxon>
        <taxon>Marasmiineae</taxon>
        <taxon>Physalacriaceae</taxon>
        <taxon>Armillaria</taxon>
    </lineage>
</organism>
<keyword evidence="9" id="KW-1185">Reference proteome</keyword>
<feature type="transmembrane region" description="Helical" evidence="7">
    <location>
        <begin position="130"/>
        <end position="151"/>
    </location>
</feature>
<evidence type="ECO:0000256" key="1">
    <source>
        <dbReference type="ARBA" id="ARBA00004141"/>
    </source>
</evidence>
<evidence type="ECO:0000256" key="6">
    <source>
        <dbReference type="ARBA" id="ARBA00023136"/>
    </source>
</evidence>
<feature type="transmembrane region" description="Helical" evidence="7">
    <location>
        <begin position="526"/>
        <end position="549"/>
    </location>
</feature>
<dbReference type="SUPFAM" id="SSF103473">
    <property type="entry name" value="MFS general substrate transporter"/>
    <property type="match status" value="1"/>
</dbReference>
<feature type="transmembrane region" description="Helical" evidence="7">
    <location>
        <begin position="415"/>
        <end position="433"/>
    </location>
</feature>
<evidence type="ECO:0000256" key="5">
    <source>
        <dbReference type="ARBA" id="ARBA00022989"/>
    </source>
</evidence>
<keyword evidence="4 7" id="KW-0812">Transmembrane</keyword>
<evidence type="ECO:0000313" key="9">
    <source>
        <dbReference type="Proteomes" id="UP000218334"/>
    </source>
</evidence>